<dbReference type="Pfam" id="PF02118">
    <property type="entry name" value="Srg"/>
    <property type="match status" value="1"/>
</dbReference>
<keyword evidence="5 6" id="KW-0472">Membrane</keyword>
<feature type="transmembrane region" description="Helical" evidence="6">
    <location>
        <begin position="39"/>
        <end position="58"/>
    </location>
</feature>
<dbReference type="OrthoDB" id="5789805at2759"/>
<dbReference type="EMBL" id="CANHGI010000005">
    <property type="protein sequence ID" value="CAI5450676.1"/>
    <property type="molecule type" value="Genomic_DNA"/>
</dbReference>
<comment type="caution">
    <text evidence="7">The sequence shown here is derived from an EMBL/GenBank/DDBJ whole genome shotgun (WGS) entry which is preliminary data.</text>
</comment>
<comment type="similarity">
    <text evidence="2 6">Belongs to the nematode receptor-like protein srg family.</text>
</comment>
<dbReference type="InterPro" id="IPR000609">
    <property type="entry name" value="7TM_GPCR_serpentine_rcpt_Srg"/>
</dbReference>
<dbReference type="GO" id="GO:0007606">
    <property type="term" value="P:sensory perception of chemical stimulus"/>
    <property type="evidence" value="ECO:0007669"/>
    <property type="project" value="UniProtKB-UniRule"/>
</dbReference>
<dbReference type="GO" id="GO:0016020">
    <property type="term" value="C:membrane"/>
    <property type="evidence" value="ECO:0007669"/>
    <property type="project" value="UniProtKB-SubCell"/>
</dbReference>
<dbReference type="PANTHER" id="PTHR31552">
    <property type="entry name" value="SERPENTINE RECEPTOR CLASS GAMMA"/>
    <property type="match status" value="1"/>
</dbReference>
<reference evidence="7" key="1">
    <citation type="submission" date="2022-11" db="EMBL/GenBank/DDBJ databases">
        <authorList>
            <person name="Kikuchi T."/>
        </authorList>
    </citation>
    <scope>NUCLEOTIDE SEQUENCE</scope>
    <source>
        <strain evidence="7">PS1010</strain>
    </source>
</reference>
<feature type="transmembrane region" description="Helical" evidence="6">
    <location>
        <begin position="249"/>
        <end position="276"/>
    </location>
</feature>
<proteinExistence type="inferred from homology"/>
<evidence type="ECO:0000256" key="1">
    <source>
        <dbReference type="ARBA" id="ARBA00004141"/>
    </source>
</evidence>
<name>A0A9P1ITW5_9PELO</name>
<evidence type="ECO:0000313" key="7">
    <source>
        <dbReference type="EMBL" id="CAI5450676.1"/>
    </source>
</evidence>
<dbReference type="AlphaFoldDB" id="A0A9P1ITW5"/>
<feature type="transmembrane region" description="Helical" evidence="6">
    <location>
        <begin position="178"/>
        <end position="206"/>
    </location>
</feature>
<dbReference type="Gene3D" id="1.20.1070.10">
    <property type="entry name" value="Rhodopsin 7-helix transmembrane proteins"/>
    <property type="match status" value="1"/>
</dbReference>
<keyword evidence="3 6" id="KW-0812">Transmembrane</keyword>
<keyword evidence="4 6" id="KW-1133">Transmembrane helix</keyword>
<keyword evidence="8" id="KW-1185">Reference proteome</keyword>
<feature type="transmembrane region" description="Helical" evidence="6">
    <location>
        <begin position="218"/>
        <end position="243"/>
    </location>
</feature>
<feature type="transmembrane region" description="Helical" evidence="6">
    <location>
        <begin position="6"/>
        <end position="27"/>
    </location>
</feature>
<dbReference type="Proteomes" id="UP001152747">
    <property type="component" value="Unassembled WGS sequence"/>
</dbReference>
<feature type="transmembrane region" description="Helical" evidence="6">
    <location>
        <begin position="132"/>
        <end position="152"/>
    </location>
</feature>
<dbReference type="GO" id="GO:0004888">
    <property type="term" value="F:transmembrane signaling receptor activity"/>
    <property type="evidence" value="ECO:0007669"/>
    <property type="project" value="InterPro"/>
</dbReference>
<evidence type="ECO:0000313" key="8">
    <source>
        <dbReference type="Proteomes" id="UP001152747"/>
    </source>
</evidence>
<dbReference type="PANTHER" id="PTHR31552:SF14">
    <property type="entry name" value="SERPENTINE RECEPTOR CLASS GAMMA-33"/>
    <property type="match status" value="1"/>
</dbReference>
<evidence type="ECO:0000256" key="4">
    <source>
        <dbReference type="ARBA" id="ARBA00022989"/>
    </source>
</evidence>
<organism evidence="7 8">
    <name type="scientific">Caenorhabditis angaria</name>
    <dbReference type="NCBI Taxonomy" id="860376"/>
    <lineage>
        <taxon>Eukaryota</taxon>
        <taxon>Metazoa</taxon>
        <taxon>Ecdysozoa</taxon>
        <taxon>Nematoda</taxon>
        <taxon>Chromadorea</taxon>
        <taxon>Rhabditida</taxon>
        <taxon>Rhabditina</taxon>
        <taxon>Rhabditomorpha</taxon>
        <taxon>Rhabditoidea</taxon>
        <taxon>Rhabditidae</taxon>
        <taxon>Peloderinae</taxon>
        <taxon>Caenorhabditis</taxon>
    </lineage>
</organism>
<evidence type="ECO:0000256" key="2">
    <source>
        <dbReference type="ARBA" id="ARBA00005692"/>
    </source>
</evidence>
<gene>
    <name evidence="7" type="ORF">CAMP_LOCUS13313</name>
</gene>
<evidence type="ECO:0000256" key="3">
    <source>
        <dbReference type="ARBA" id="ARBA00022692"/>
    </source>
</evidence>
<evidence type="ECO:0000256" key="5">
    <source>
        <dbReference type="ARBA" id="ARBA00023136"/>
    </source>
</evidence>
<protein>
    <recommendedName>
        <fullName evidence="6">Serpentine receptor class gamma</fullName>
    </recommendedName>
</protein>
<accession>A0A9P1ITW5</accession>
<evidence type="ECO:0000256" key="6">
    <source>
        <dbReference type="RuleBase" id="RU280813"/>
    </source>
</evidence>
<sequence>MFTLKFGITLFYGGLSFVVYFMTIFMVRKYWKEFSISFFRLYIAFFVFNLLTFLNSFITVRIPQNTCKECFPSTFFKSNSQNATSNYFPLNIFYTIHWSMAFVQYSMIMLISINRFSMIFFMTSYNSKWNKAFPFIIFIVAIFPISQTYPIFLKQAYFDYTESLDCYATKTLADTNPIYNYLLIFMALTTVITALANILAFFRLQFLVEKIPKGEQNLMFVSLAMFIVQLFAGGNTMIIKFMINDMTSLWAQVAVTLLPFTSDGLTLIHPWILLMFSRKVRSYMIKMYFPKYYKSSTVTVMSTKP</sequence>
<comment type="subcellular location">
    <subcellularLocation>
        <location evidence="1">Membrane</location>
        <topology evidence="1">Multi-pass membrane protein</topology>
    </subcellularLocation>
</comment>
<feature type="transmembrane region" description="Helical" evidence="6">
    <location>
        <begin position="92"/>
        <end position="111"/>
    </location>
</feature>
<dbReference type="PRINTS" id="PR00698">
    <property type="entry name" value="TMPROTEINSRG"/>
</dbReference>